<dbReference type="PANTHER" id="PTHR30461:SF23">
    <property type="entry name" value="DNA RECOMBINASE-RELATED"/>
    <property type="match status" value="1"/>
</dbReference>
<dbReference type="Pfam" id="PF13408">
    <property type="entry name" value="Zn_ribbon_recom"/>
    <property type="match status" value="1"/>
</dbReference>
<dbReference type="Gene3D" id="3.40.50.1390">
    <property type="entry name" value="Resolvase, N-terminal catalytic domain"/>
    <property type="match status" value="1"/>
</dbReference>
<feature type="region of interest" description="Disordered" evidence="7">
    <location>
        <begin position="526"/>
        <end position="559"/>
    </location>
</feature>
<dbReference type="InterPro" id="IPR050639">
    <property type="entry name" value="SSR_resolvase"/>
</dbReference>
<dbReference type="Pfam" id="PF07508">
    <property type="entry name" value="Recombinase"/>
    <property type="match status" value="1"/>
</dbReference>
<evidence type="ECO:0000256" key="6">
    <source>
        <dbReference type="SAM" id="Coils"/>
    </source>
</evidence>
<evidence type="ECO:0000256" key="2">
    <source>
        <dbReference type="ARBA" id="ARBA00023125"/>
    </source>
</evidence>
<keyword evidence="2" id="KW-0238">DNA-binding</keyword>
<dbReference type="InterPro" id="IPR006118">
    <property type="entry name" value="Recombinase_CS"/>
</dbReference>
<dbReference type="PROSITE" id="PS00397">
    <property type="entry name" value="RECOMBINASES_1"/>
    <property type="match status" value="1"/>
</dbReference>
<organism evidence="10 11">
    <name type="scientific">Nocardioides zeae</name>
    <dbReference type="NCBI Taxonomy" id="1457234"/>
    <lineage>
        <taxon>Bacteria</taxon>
        <taxon>Bacillati</taxon>
        <taxon>Actinomycetota</taxon>
        <taxon>Actinomycetes</taxon>
        <taxon>Propionibacteriales</taxon>
        <taxon>Nocardioidaceae</taxon>
        <taxon>Nocardioides</taxon>
    </lineage>
</organism>
<evidence type="ECO:0000256" key="5">
    <source>
        <dbReference type="PROSITE-ProRule" id="PRU10137"/>
    </source>
</evidence>
<dbReference type="InterPro" id="IPR036162">
    <property type="entry name" value="Resolvase-like_N_sf"/>
</dbReference>
<dbReference type="EMBL" id="JAUTAN010000001">
    <property type="protein sequence ID" value="MDQ1102841.1"/>
    <property type="molecule type" value="Genomic_DNA"/>
</dbReference>
<dbReference type="InterPro" id="IPR025827">
    <property type="entry name" value="Zn_ribbon_recom_dom"/>
</dbReference>
<dbReference type="AlphaFoldDB" id="A0AAJ1TV39"/>
<evidence type="ECO:0000256" key="7">
    <source>
        <dbReference type="SAM" id="MobiDB-lite"/>
    </source>
</evidence>
<dbReference type="CDD" id="cd00338">
    <property type="entry name" value="Ser_Recombinase"/>
    <property type="match status" value="1"/>
</dbReference>
<protein>
    <submittedName>
        <fullName evidence="10">Site-specific DNA recombinase</fullName>
    </submittedName>
</protein>
<dbReference type="GO" id="GO:0003677">
    <property type="term" value="F:DNA binding"/>
    <property type="evidence" value="ECO:0007669"/>
    <property type="project" value="UniProtKB-KW"/>
</dbReference>
<keyword evidence="6" id="KW-0175">Coiled coil</keyword>
<dbReference type="Proteomes" id="UP001239215">
    <property type="component" value="Unassembled WGS sequence"/>
</dbReference>
<dbReference type="InterPro" id="IPR011109">
    <property type="entry name" value="DNA_bind_recombinase_dom"/>
</dbReference>
<dbReference type="GO" id="GO:0015074">
    <property type="term" value="P:DNA integration"/>
    <property type="evidence" value="ECO:0007669"/>
    <property type="project" value="UniProtKB-KW"/>
</dbReference>
<dbReference type="SMART" id="SM00857">
    <property type="entry name" value="Resolvase"/>
    <property type="match status" value="1"/>
</dbReference>
<keyword evidence="1" id="KW-0229">DNA integration</keyword>
<feature type="coiled-coil region" evidence="6">
    <location>
        <begin position="417"/>
        <end position="451"/>
    </location>
</feature>
<feature type="domain" description="Recombinase" evidence="9">
    <location>
        <begin position="168"/>
        <end position="287"/>
    </location>
</feature>
<dbReference type="PROSITE" id="PS51736">
    <property type="entry name" value="RECOMBINASES_3"/>
    <property type="match status" value="1"/>
</dbReference>
<dbReference type="Pfam" id="PF00239">
    <property type="entry name" value="Resolvase"/>
    <property type="match status" value="1"/>
</dbReference>
<dbReference type="PROSITE" id="PS51737">
    <property type="entry name" value="RECOMBINASE_DNA_BIND"/>
    <property type="match status" value="1"/>
</dbReference>
<name>A0AAJ1TV39_9ACTN</name>
<evidence type="ECO:0000259" key="9">
    <source>
        <dbReference type="PROSITE" id="PS51737"/>
    </source>
</evidence>
<dbReference type="InterPro" id="IPR006119">
    <property type="entry name" value="Resolv_N"/>
</dbReference>
<dbReference type="SUPFAM" id="SSF53041">
    <property type="entry name" value="Resolvase-like"/>
    <property type="match status" value="1"/>
</dbReference>
<evidence type="ECO:0000256" key="3">
    <source>
        <dbReference type="ARBA" id="ARBA00023172"/>
    </source>
</evidence>
<feature type="domain" description="Resolvase/invertase-type recombinase catalytic" evidence="8">
    <location>
        <begin position="9"/>
        <end position="162"/>
    </location>
</feature>
<evidence type="ECO:0000313" key="11">
    <source>
        <dbReference type="Proteomes" id="UP001239215"/>
    </source>
</evidence>
<evidence type="ECO:0000256" key="4">
    <source>
        <dbReference type="PIRSR" id="PIRSR606118-50"/>
    </source>
</evidence>
<dbReference type="Gene3D" id="3.90.1750.20">
    <property type="entry name" value="Putative Large Serine Recombinase, Chain B, Domain 2"/>
    <property type="match status" value="1"/>
</dbReference>
<sequence>MKAGIGCPRLVMYLRVSTTEQATRGGREEGFSIPAQRDANRRRADTLDADVVHEFVDAGETGTSIAKRPELQRMLAYIRDNPVDYCIVHKIDRLARSRADDVAINLALKQAGVTLVSTSENIDETPSGMLMHGIMSSIAEFYSRNLANEVTKGMTQKASLGGTVGRAPLGYRNVHRADELGRINRTVEIDPERAPHIAWAFYRYAEGDYSLSLLLEELTDRGLVTRPTPKQASKALTISTLHNILKSPYYKGEVSYRGVTYPGAHQPLVDAATWQQVQDLLAANNNAAVFERRNLSYLRGSVFCGDCDSRLLVVYAKNRHGTTYQYLMCSGRKRRVTDCTRQAMRYDIVEQLIEDEYRTIALSPELRDRVEELTLVEFDELQAADETKRAIMLRQQGDLTAKRQKLLEAHYAGAIPLDLLKTEQDRIATQLQRVQDQLARAETTHEEGRQRLAAVLDLARDCHAAYLEAPEPVRRLFNLAFFTRIYIDEAHDDARELTVRVDYNEPFDHLLSRLVPAHVHRDLTEKTRENNTARPGIRAGSDVTNSEATEGQGCPPSTLVELRGIEPRSSSAVSGLLRVQSVLSLFSAPLLAQTRQRQAQSGKSPAHPS</sequence>
<evidence type="ECO:0000256" key="1">
    <source>
        <dbReference type="ARBA" id="ARBA00022908"/>
    </source>
</evidence>
<dbReference type="PANTHER" id="PTHR30461">
    <property type="entry name" value="DNA-INVERTASE FROM LAMBDOID PROPHAGE"/>
    <property type="match status" value="1"/>
</dbReference>
<evidence type="ECO:0000259" key="8">
    <source>
        <dbReference type="PROSITE" id="PS51736"/>
    </source>
</evidence>
<comment type="caution">
    <text evidence="10">The sequence shown here is derived from an EMBL/GenBank/DDBJ whole genome shotgun (WGS) entry which is preliminary data.</text>
</comment>
<evidence type="ECO:0000313" key="10">
    <source>
        <dbReference type="EMBL" id="MDQ1102841.1"/>
    </source>
</evidence>
<dbReference type="GO" id="GO:0000150">
    <property type="term" value="F:DNA strand exchange activity"/>
    <property type="evidence" value="ECO:0007669"/>
    <property type="project" value="InterPro"/>
</dbReference>
<accession>A0AAJ1TV39</accession>
<proteinExistence type="predicted"/>
<keyword evidence="3" id="KW-0233">DNA recombination</keyword>
<reference evidence="10" key="1">
    <citation type="submission" date="2023-07" db="EMBL/GenBank/DDBJ databases">
        <title>Functional and genomic diversity of the sorghum phyllosphere microbiome.</title>
        <authorList>
            <person name="Shade A."/>
        </authorList>
    </citation>
    <scope>NUCLEOTIDE SEQUENCE</scope>
    <source>
        <strain evidence="10">SORGH_AS_1067</strain>
    </source>
</reference>
<dbReference type="InterPro" id="IPR038109">
    <property type="entry name" value="DNA_bind_recomb_sf"/>
</dbReference>
<gene>
    <name evidence="10" type="ORF">QE405_000125</name>
</gene>
<feature type="active site" description="O-(5'-phospho-DNA)-serine intermediate" evidence="4 5">
    <location>
        <position position="17"/>
    </location>
</feature>